<dbReference type="GO" id="GO:0016887">
    <property type="term" value="F:ATP hydrolysis activity"/>
    <property type="evidence" value="ECO:0007669"/>
    <property type="project" value="InterPro"/>
</dbReference>
<keyword evidence="4 15" id="KW-1003">Cell membrane</keyword>
<evidence type="ECO:0000256" key="13">
    <source>
        <dbReference type="ARBA" id="ARBA00023065"/>
    </source>
</evidence>
<feature type="transmembrane region" description="Helical" evidence="15">
    <location>
        <begin position="72"/>
        <end position="90"/>
    </location>
</feature>
<comment type="similarity">
    <text evidence="2 15">Belongs to the cation transport ATPase (P-type) (TC 3.A.3) family. Type IB subfamily.</text>
</comment>
<feature type="transmembrane region" description="Helical" evidence="15">
    <location>
        <begin position="166"/>
        <end position="183"/>
    </location>
</feature>
<dbReference type="GO" id="GO:0005524">
    <property type="term" value="F:ATP binding"/>
    <property type="evidence" value="ECO:0007669"/>
    <property type="project" value="UniProtKB-UniRule"/>
</dbReference>
<dbReference type="InterPro" id="IPR059000">
    <property type="entry name" value="ATPase_P-type_domA"/>
</dbReference>
<dbReference type="InterPro" id="IPR036412">
    <property type="entry name" value="HAD-like_sf"/>
</dbReference>
<gene>
    <name evidence="18" type="ORF">CDES_00540</name>
</gene>
<evidence type="ECO:0000256" key="15">
    <source>
        <dbReference type="RuleBase" id="RU362081"/>
    </source>
</evidence>
<dbReference type="OrthoDB" id="7059309at2"/>
<reference evidence="18 19" key="1">
    <citation type="submission" date="2014-08" db="EMBL/GenBank/DDBJ databases">
        <title>Complete genome sequence of Corynebacterium deserti GIMN1.010 (=DSM 45689), isolated from desert sand in western China.</title>
        <authorList>
            <person name="Ruckert C."/>
            <person name="Albersmeier A."/>
            <person name="Kalinowski J."/>
        </authorList>
    </citation>
    <scope>NUCLEOTIDE SEQUENCE [LARGE SCALE GENOMIC DNA]</scope>
    <source>
        <strain evidence="18 19">GIMN1.010</strain>
    </source>
</reference>
<dbReference type="KEGG" id="cdx:CDES_00540"/>
<keyword evidence="11" id="KW-1278">Translocase</keyword>
<feature type="domain" description="P-type ATPase A" evidence="17">
    <location>
        <begin position="201"/>
        <end position="300"/>
    </location>
</feature>
<keyword evidence="13" id="KW-0406">Ion transport</keyword>
<dbReference type="PRINTS" id="PR00119">
    <property type="entry name" value="CATATPASE"/>
</dbReference>
<keyword evidence="8 15" id="KW-0547">Nucleotide-binding</keyword>
<evidence type="ECO:0000256" key="11">
    <source>
        <dbReference type="ARBA" id="ARBA00022967"/>
    </source>
</evidence>
<dbReference type="PATRIC" id="fig|931089.4.peg.109"/>
<dbReference type="SUPFAM" id="SSF81653">
    <property type="entry name" value="Calcium ATPase, transduction domain A"/>
    <property type="match status" value="1"/>
</dbReference>
<proteinExistence type="inferred from homology"/>
<dbReference type="Pfam" id="PF00702">
    <property type="entry name" value="Hydrolase"/>
    <property type="match status" value="1"/>
</dbReference>
<evidence type="ECO:0000259" key="17">
    <source>
        <dbReference type="Pfam" id="PF00122"/>
    </source>
</evidence>
<dbReference type="EMBL" id="CP009220">
    <property type="protein sequence ID" value="ALC04588.1"/>
    <property type="molecule type" value="Genomic_DNA"/>
</dbReference>
<dbReference type="Proteomes" id="UP000068067">
    <property type="component" value="Chromosome"/>
</dbReference>
<protein>
    <recommendedName>
        <fullName evidence="17">P-type ATPase A domain-containing protein</fullName>
    </recommendedName>
</protein>
<keyword evidence="7 15" id="KW-0479">Metal-binding</keyword>
<feature type="transmembrane region" description="Helical" evidence="15">
    <location>
        <begin position="102"/>
        <end position="123"/>
    </location>
</feature>
<dbReference type="InterPro" id="IPR027256">
    <property type="entry name" value="P-typ_ATPase_IB"/>
</dbReference>
<keyword evidence="10" id="KW-0460">Magnesium</keyword>
<dbReference type="InterPro" id="IPR023299">
    <property type="entry name" value="ATPase_P-typ_cyto_dom_N"/>
</dbReference>
<accession>A0A0M4CHD0</accession>
<dbReference type="PANTHER" id="PTHR43520">
    <property type="entry name" value="ATP7, ISOFORM B"/>
    <property type="match status" value="1"/>
</dbReference>
<dbReference type="SUPFAM" id="SSF81665">
    <property type="entry name" value="Calcium ATPase, transmembrane domain M"/>
    <property type="match status" value="1"/>
</dbReference>
<feature type="transmembrane region" description="Helical" evidence="15">
    <location>
        <begin position="317"/>
        <end position="339"/>
    </location>
</feature>
<evidence type="ECO:0000256" key="16">
    <source>
        <dbReference type="SAM" id="MobiDB-lite"/>
    </source>
</evidence>
<evidence type="ECO:0000256" key="10">
    <source>
        <dbReference type="ARBA" id="ARBA00022842"/>
    </source>
</evidence>
<dbReference type="GO" id="GO:0055070">
    <property type="term" value="P:copper ion homeostasis"/>
    <property type="evidence" value="ECO:0007669"/>
    <property type="project" value="TreeGrafter"/>
</dbReference>
<evidence type="ECO:0000256" key="5">
    <source>
        <dbReference type="ARBA" id="ARBA00022553"/>
    </source>
</evidence>
<feature type="compositionally biased region" description="Basic and acidic residues" evidence="16">
    <location>
        <begin position="9"/>
        <end position="32"/>
    </location>
</feature>
<keyword evidence="9 15" id="KW-0067">ATP-binding</keyword>
<dbReference type="RefSeq" id="WP_053543796.1">
    <property type="nucleotide sequence ID" value="NZ_CP009220.1"/>
</dbReference>
<evidence type="ECO:0000256" key="1">
    <source>
        <dbReference type="ARBA" id="ARBA00004651"/>
    </source>
</evidence>
<dbReference type="InterPro" id="IPR044492">
    <property type="entry name" value="P_typ_ATPase_HD_dom"/>
</dbReference>
<comment type="subcellular location">
    <subcellularLocation>
        <location evidence="1">Cell membrane</location>
        <topology evidence="1">Multi-pass membrane protein</topology>
    </subcellularLocation>
</comment>
<evidence type="ECO:0000256" key="6">
    <source>
        <dbReference type="ARBA" id="ARBA00022692"/>
    </source>
</evidence>
<evidence type="ECO:0000256" key="3">
    <source>
        <dbReference type="ARBA" id="ARBA00022448"/>
    </source>
</evidence>
<feature type="compositionally biased region" description="Polar residues" evidence="16">
    <location>
        <begin position="731"/>
        <end position="740"/>
    </location>
</feature>
<evidence type="ECO:0000256" key="4">
    <source>
        <dbReference type="ARBA" id="ARBA00022475"/>
    </source>
</evidence>
<dbReference type="NCBIfam" id="TIGR01525">
    <property type="entry name" value="ATPase-IB_hvy"/>
    <property type="match status" value="1"/>
</dbReference>
<sequence>MSTPHHHGDHPAPETDHTHHPNHAGHEHHADAATHGQAMPHDHPHSTVDEEHQVHSHGEHAGHSAAMFRDRFWWSLILSVPVVFFSPMFADLLGYNTPEIPGAYWIPPVLGTIIFLYGGTPFLKGAMTELKSRQPGMMLLIAMAITVAFIASWVTTLGLGGFHLDFWWELALLVTIMLLGHWLEMRALGGASSALDALAALLPDEAEKVVDGTTRTVAISELAVDDVVLVRAGARVPADGTIIDGAAEFDEAMITGESHPVFRDTGETVVAGTVATDNTVRIRVEATGGDTALAGIQRMVADAQASSSRAQALADRAAAFLFWFALIAALITAVVWTIIGSPDDAVVRAVTVLIIACPHALGLAIPLVIAISTERAAKSGVLIKDRMALERMRTIDVVLFDKTGTLTEGAHAVTGVAPVPGTSEGHLLALAAAAEADSEHPVARAIVTAAAAHPEASQRQLRATGFTAASGRGIRATVDGAEILVGGPNMLREFNLTTPGELVDITGSWAQRGAGVLHVVRDGEIIGAVAVEDKIRPESRAAVRALQARGVKVAMITGDATQVAQAVGKDLGIDEVFAEVLPQDKDTKVTQLQERGLSVAMVGDGVNDAPALARAEVGIAIGAGTDVAMESAGVVLASDDPRAVLSMIELSHASYRKMVQNLVWATGYNIVAVPLAAGVLASIGFVLSPAVGAILMSASTIVVALNAQLLRRIDLDPAHLAPTESKEEHSGSISPVTVTD</sequence>
<dbReference type="InterPro" id="IPR023214">
    <property type="entry name" value="HAD_sf"/>
</dbReference>
<dbReference type="STRING" id="931089.CDES_00540"/>
<dbReference type="InterPro" id="IPR018303">
    <property type="entry name" value="ATPase_P-typ_P_site"/>
</dbReference>
<keyword evidence="5" id="KW-0597">Phosphoprotein</keyword>
<evidence type="ECO:0000313" key="18">
    <source>
        <dbReference type="EMBL" id="ALC04588.1"/>
    </source>
</evidence>
<dbReference type="GO" id="GO:0005886">
    <property type="term" value="C:plasma membrane"/>
    <property type="evidence" value="ECO:0007669"/>
    <property type="project" value="UniProtKB-SubCell"/>
</dbReference>
<evidence type="ECO:0000256" key="9">
    <source>
        <dbReference type="ARBA" id="ARBA00022840"/>
    </source>
</evidence>
<dbReference type="PANTHER" id="PTHR43520:SF5">
    <property type="entry name" value="CATION-TRANSPORTING P-TYPE ATPASE-RELATED"/>
    <property type="match status" value="1"/>
</dbReference>
<feature type="compositionally biased region" description="Basic and acidic residues" evidence="16">
    <location>
        <begin position="40"/>
        <end position="60"/>
    </location>
</feature>
<keyword evidence="19" id="KW-1185">Reference proteome</keyword>
<dbReference type="Pfam" id="PF00122">
    <property type="entry name" value="E1-E2_ATPase"/>
    <property type="match status" value="1"/>
</dbReference>
<dbReference type="PRINTS" id="PR00943">
    <property type="entry name" value="CUATPASE"/>
</dbReference>
<feature type="transmembrane region" description="Helical" evidence="15">
    <location>
        <begin position="345"/>
        <end position="369"/>
    </location>
</feature>
<name>A0A0M4CHD0_9CORY</name>
<dbReference type="PROSITE" id="PS00154">
    <property type="entry name" value="ATPASE_E1_E2"/>
    <property type="match status" value="1"/>
</dbReference>
<feature type="transmembrane region" description="Helical" evidence="15">
    <location>
        <begin position="691"/>
        <end position="710"/>
    </location>
</feature>
<organism evidence="18 19">
    <name type="scientific">Corynebacterium deserti GIMN1.010</name>
    <dbReference type="NCBI Taxonomy" id="931089"/>
    <lineage>
        <taxon>Bacteria</taxon>
        <taxon>Bacillati</taxon>
        <taxon>Actinomycetota</taxon>
        <taxon>Actinomycetes</taxon>
        <taxon>Mycobacteriales</taxon>
        <taxon>Corynebacteriaceae</taxon>
        <taxon>Corynebacterium</taxon>
    </lineage>
</organism>
<dbReference type="SFLD" id="SFLDG00002">
    <property type="entry name" value="C1.7:_P-type_atpase_like"/>
    <property type="match status" value="1"/>
</dbReference>
<dbReference type="Gene3D" id="2.70.150.10">
    <property type="entry name" value="Calcium-transporting ATPase, cytoplasmic transduction domain A"/>
    <property type="match status" value="1"/>
</dbReference>
<feature type="region of interest" description="Disordered" evidence="16">
    <location>
        <begin position="1"/>
        <end position="60"/>
    </location>
</feature>
<keyword evidence="3" id="KW-0813">Transport</keyword>
<dbReference type="NCBIfam" id="TIGR01511">
    <property type="entry name" value="ATPase-IB1_Cu"/>
    <property type="match status" value="1"/>
</dbReference>
<dbReference type="Gene3D" id="3.40.1110.10">
    <property type="entry name" value="Calcium-transporting ATPase, cytoplasmic domain N"/>
    <property type="match status" value="1"/>
</dbReference>
<dbReference type="InterPro" id="IPR001757">
    <property type="entry name" value="P_typ_ATPase"/>
</dbReference>
<dbReference type="SUPFAM" id="SSF56784">
    <property type="entry name" value="HAD-like"/>
    <property type="match status" value="1"/>
</dbReference>
<dbReference type="AlphaFoldDB" id="A0A0M4CHD0"/>
<evidence type="ECO:0000256" key="12">
    <source>
        <dbReference type="ARBA" id="ARBA00022989"/>
    </source>
</evidence>
<evidence type="ECO:0000256" key="8">
    <source>
        <dbReference type="ARBA" id="ARBA00022741"/>
    </source>
</evidence>
<dbReference type="SFLD" id="SFLDS00003">
    <property type="entry name" value="Haloacid_Dehalogenase"/>
    <property type="match status" value="1"/>
</dbReference>
<dbReference type="NCBIfam" id="TIGR01494">
    <property type="entry name" value="ATPase_P-type"/>
    <property type="match status" value="1"/>
</dbReference>
<dbReference type="InterPro" id="IPR008250">
    <property type="entry name" value="ATPase_P-typ_transduc_dom_A_sf"/>
</dbReference>
<feature type="transmembrane region" description="Helical" evidence="15">
    <location>
        <begin position="135"/>
        <end position="154"/>
    </location>
</feature>
<dbReference type="GO" id="GO:0043682">
    <property type="term" value="F:P-type divalent copper transporter activity"/>
    <property type="evidence" value="ECO:0007669"/>
    <property type="project" value="TreeGrafter"/>
</dbReference>
<dbReference type="InterPro" id="IPR023298">
    <property type="entry name" value="ATPase_P-typ_TM_dom_sf"/>
</dbReference>
<keyword evidence="14 15" id="KW-0472">Membrane</keyword>
<feature type="transmembrane region" description="Helical" evidence="15">
    <location>
        <begin position="662"/>
        <end position="685"/>
    </location>
</feature>
<evidence type="ECO:0000256" key="14">
    <source>
        <dbReference type="ARBA" id="ARBA00023136"/>
    </source>
</evidence>
<dbReference type="Gene3D" id="3.40.50.1000">
    <property type="entry name" value="HAD superfamily/HAD-like"/>
    <property type="match status" value="1"/>
</dbReference>
<keyword evidence="6 15" id="KW-0812">Transmembrane</keyword>
<evidence type="ECO:0000256" key="7">
    <source>
        <dbReference type="ARBA" id="ARBA00022723"/>
    </source>
</evidence>
<evidence type="ECO:0000313" key="19">
    <source>
        <dbReference type="Proteomes" id="UP000068067"/>
    </source>
</evidence>
<keyword evidence="12 15" id="KW-1133">Transmembrane helix</keyword>
<feature type="region of interest" description="Disordered" evidence="16">
    <location>
        <begin position="721"/>
        <end position="740"/>
    </location>
</feature>
<dbReference type="FunFam" id="2.70.150.10:FF:000002">
    <property type="entry name" value="Copper-transporting ATPase 1, putative"/>
    <property type="match status" value="1"/>
</dbReference>
<evidence type="ECO:0000256" key="2">
    <source>
        <dbReference type="ARBA" id="ARBA00006024"/>
    </source>
</evidence>
<dbReference type="SFLD" id="SFLDF00027">
    <property type="entry name" value="p-type_atpase"/>
    <property type="match status" value="1"/>
</dbReference>
<dbReference type="GO" id="GO:0005507">
    <property type="term" value="F:copper ion binding"/>
    <property type="evidence" value="ECO:0007669"/>
    <property type="project" value="TreeGrafter"/>
</dbReference>